<dbReference type="EMBL" id="AAMD01000080">
    <property type="protein sequence ID" value="EAU65492.1"/>
    <property type="molecule type" value="Genomic_DNA"/>
</dbReference>
<gene>
    <name evidence="2" type="ORF">STIAU_1205</name>
</gene>
<protein>
    <submittedName>
        <fullName evidence="2">Uncharacterized protein</fullName>
    </submittedName>
</protein>
<sequence>MVQRDAHQPPGRAPGRGCAARVGEWAGRPCGHRQARPSPSRLPLRWAAGRRRGSPEQHPVAEVSLRVADERTHGAIRLLLDRQVQREPILQGRHLSPPDIRLERVQFHRRGELHAAHQHARLNPMAGDASAVLLQRALELALASREDDCDLPATHPGRDVESRDARAPGALTSHQCQLPSDLWPEDALAAPDSHQLLRRLHRRGGRSGKPWNQPQQGPDAPSNSSSPVVAVSHARREVRSLAAAEGGGPPLHEGREGLLDVLGRGEPHDGGEQLRGRSAFSLQHGGTRALEGRLDGQGRLRRDALGEPHRRLHERLPGHDTLHEPQPVRLARIECIAGEEVLHRVSPPHRLHPASRPATEREDAAINFNLLERGVLGGNGDVTGEHQLDAKREALAVHRDDERLGARGAMRAPGIYPCRAEQDIGLAKAREHIHEVEACGEHRTVGKEHRHANGFICLGPREGRRELFEEGNVHRVPLLGAVQADLADMAIGLFSHERSHGDTPGLGRGGANSLPTGRCANARLPSAPVGVKRFTYGDATLRFEQFPRMDMLVEVEGPPETIEHAIRATGIPRECFTADRLATFIHRFEARTGGCAARLPSETTSCNTSLERLTKVRIKGPEEDQAAAQNKEAEVDIIAPFIAHAQTPLPVKPRVGPLHHPPVLSQPLLRLDAGPCDAWSDAAPTQAATVLARRVRLVGMQLVGPVTGRTARLPHLGHGLQQREQLARVMDVGSRQTLGQRKPSSVDKKMMFAARLRSVRRVLAREGPPLEARTVEESIEARLKSTWPRWPSSLSSSRWSCSNTPARVHCSRRRQAVIPDRPNCLVGSISQGMPVLSTKTMASKAARSSTRGRPGFFFFLGAGSSGTTRSHSASGTRSRTMKPKCSWAWLPSTLPFKPYFC</sequence>
<feature type="region of interest" description="Disordered" evidence="1">
    <location>
        <begin position="292"/>
        <end position="323"/>
    </location>
</feature>
<evidence type="ECO:0000313" key="3">
    <source>
        <dbReference type="Proteomes" id="UP000032702"/>
    </source>
</evidence>
<organism evidence="2 3">
    <name type="scientific">Stigmatella aurantiaca (strain DW4/3-1)</name>
    <dbReference type="NCBI Taxonomy" id="378806"/>
    <lineage>
        <taxon>Bacteria</taxon>
        <taxon>Pseudomonadati</taxon>
        <taxon>Myxococcota</taxon>
        <taxon>Myxococcia</taxon>
        <taxon>Myxococcales</taxon>
        <taxon>Cystobacterineae</taxon>
        <taxon>Archangiaceae</taxon>
        <taxon>Stigmatella</taxon>
    </lineage>
</organism>
<proteinExistence type="predicted"/>
<name>Q08YD8_STIAD</name>
<feature type="region of interest" description="Disordered" evidence="1">
    <location>
        <begin position="203"/>
        <end position="274"/>
    </location>
</feature>
<reference evidence="2 3" key="1">
    <citation type="submission" date="2006-04" db="EMBL/GenBank/DDBJ databases">
        <authorList>
            <person name="Nierman W.C."/>
        </authorList>
    </citation>
    <scope>NUCLEOTIDE SEQUENCE [LARGE SCALE GENOMIC DNA]</scope>
    <source>
        <strain evidence="2 3">DW4/3-1</strain>
    </source>
</reference>
<dbReference type="Proteomes" id="UP000032702">
    <property type="component" value="Unassembled WGS sequence"/>
</dbReference>
<feature type="compositionally biased region" description="Low complexity" evidence="1">
    <location>
        <begin position="218"/>
        <end position="232"/>
    </location>
</feature>
<evidence type="ECO:0000256" key="1">
    <source>
        <dbReference type="SAM" id="MobiDB-lite"/>
    </source>
</evidence>
<accession>Q08YD8</accession>
<dbReference type="AlphaFoldDB" id="Q08YD8"/>
<evidence type="ECO:0000313" key="2">
    <source>
        <dbReference type="EMBL" id="EAU65492.1"/>
    </source>
</evidence>
<dbReference type="PATRIC" id="fig|378806.16.peg.4546"/>
<comment type="caution">
    <text evidence="2">The sequence shown here is derived from an EMBL/GenBank/DDBJ whole genome shotgun (WGS) entry which is preliminary data.</text>
</comment>
<feature type="compositionally biased region" description="Basic and acidic residues" evidence="1">
    <location>
        <begin position="252"/>
        <end position="274"/>
    </location>
</feature>